<dbReference type="RefSeq" id="WP_166908908.1">
    <property type="nucleotide sequence ID" value="NZ_JAASRS010000001.1"/>
</dbReference>
<keyword evidence="2" id="KW-1185">Reference proteome</keyword>
<dbReference type="Gene3D" id="3.90.79.10">
    <property type="entry name" value="Nucleoside Triphosphate Pyrophosphohydrolase"/>
    <property type="match status" value="1"/>
</dbReference>
<gene>
    <name evidence="1" type="ORF">BDD39_001081</name>
</gene>
<comment type="caution">
    <text evidence="1">The sequence shown here is derived from an EMBL/GenBank/DDBJ whole genome shotgun (WGS) entry which is preliminary data.</text>
</comment>
<evidence type="ECO:0000313" key="1">
    <source>
        <dbReference type="EMBL" id="NIK14571.1"/>
    </source>
</evidence>
<evidence type="ECO:0000313" key="2">
    <source>
        <dbReference type="Proteomes" id="UP000532769"/>
    </source>
</evidence>
<protein>
    <submittedName>
        <fullName evidence="1">Uncharacterized protein</fullName>
    </submittedName>
</protein>
<dbReference type="EMBL" id="JAASRS010000001">
    <property type="protein sequence ID" value="NIK14571.1"/>
    <property type="molecule type" value="Genomic_DNA"/>
</dbReference>
<reference evidence="1 2" key="1">
    <citation type="submission" date="2020-03" db="EMBL/GenBank/DDBJ databases">
        <title>Genomic Encyclopedia of Archaeal and Bacterial Type Strains, Phase II (KMG-II): from individual species to whole genera.</title>
        <authorList>
            <person name="Goeker M."/>
        </authorList>
    </citation>
    <scope>NUCLEOTIDE SEQUENCE [LARGE SCALE GENOMIC DNA]</scope>
    <source>
        <strain evidence="1 2">DSM 4749</strain>
    </source>
</reference>
<dbReference type="AlphaFoldDB" id="A0A846MC67"/>
<dbReference type="Proteomes" id="UP000532769">
    <property type="component" value="Unassembled WGS sequence"/>
</dbReference>
<organism evidence="1 2">
    <name type="scientific">Saccharococcus thermophilus</name>
    <dbReference type="NCBI Taxonomy" id="29396"/>
    <lineage>
        <taxon>Bacteria</taxon>
        <taxon>Bacillati</taxon>
        <taxon>Bacillota</taxon>
        <taxon>Bacilli</taxon>
        <taxon>Bacillales</taxon>
        <taxon>Anoxybacillaceae</taxon>
        <taxon>Saccharococcus</taxon>
    </lineage>
</organism>
<name>A0A846MC67_9BACL</name>
<proteinExistence type="predicted"/>
<sequence>MKKWQVIKSEYIYQTPFGNLRSDKVVLPNGHIIENYYVNEFPDWVNMVAVCHQK</sequence>
<accession>A0A846MC67</accession>